<dbReference type="EMBL" id="CP087880">
    <property type="protein sequence ID" value="UGS43813.1"/>
    <property type="molecule type" value="Genomic_DNA"/>
</dbReference>
<gene>
    <name evidence="2" type="ORF">G163CM_45960</name>
</gene>
<keyword evidence="1" id="KW-0472">Membrane</keyword>
<evidence type="ECO:0000256" key="1">
    <source>
        <dbReference type="SAM" id="Phobius"/>
    </source>
</evidence>
<organism evidence="2 3">
    <name type="scientific">Pseudocitrobacter corydidari</name>
    <dbReference type="NCBI Taxonomy" id="2891570"/>
    <lineage>
        <taxon>Bacteria</taxon>
        <taxon>Pseudomonadati</taxon>
        <taxon>Pseudomonadota</taxon>
        <taxon>Gammaproteobacteria</taxon>
        <taxon>Enterobacterales</taxon>
        <taxon>Enterobacteriaceae</taxon>
        <taxon>Pseudocitrobacter</taxon>
    </lineage>
</organism>
<name>A0ABY3SC80_9ENTR</name>
<keyword evidence="1" id="KW-1133">Transmembrane helix</keyword>
<protein>
    <submittedName>
        <fullName evidence="2">Uncharacterized protein</fullName>
    </submittedName>
</protein>
<keyword evidence="1" id="KW-0812">Transmembrane</keyword>
<accession>A0ABY3SC80</accession>
<evidence type="ECO:0000313" key="3">
    <source>
        <dbReference type="Proteomes" id="UP001199659"/>
    </source>
</evidence>
<dbReference type="RefSeq" id="WP_231826405.1">
    <property type="nucleotide sequence ID" value="NZ_CP087880.1"/>
</dbReference>
<sequence>MSKKTKRGNSGKGVLITFGILLFVLMVILTFIIYFFDPFKDFKGLNKSEFLAKATCDNNCQKVLLPIPNNTLTEDLGSDITDCLSSKKQQFPLIIKNEYVISVLGKINNTYIESNISFDGVIAPLQRGDWSSLGNEYVYINKSSSNEFIMTAPTNFLKSNNPEDLKDDIGFILGRYCKKFNKMVSKDRPSWFFLSQ</sequence>
<evidence type="ECO:0000313" key="2">
    <source>
        <dbReference type="EMBL" id="UGS43813.1"/>
    </source>
</evidence>
<feature type="transmembrane region" description="Helical" evidence="1">
    <location>
        <begin position="12"/>
        <end position="36"/>
    </location>
</feature>
<dbReference type="Proteomes" id="UP001199659">
    <property type="component" value="Chromosome"/>
</dbReference>
<keyword evidence="3" id="KW-1185">Reference proteome</keyword>
<proteinExistence type="predicted"/>
<reference evidence="2 3" key="1">
    <citation type="journal article" date="2022" name="Int. J. Syst. Evol. Microbiol.">
        <title>Pseudocitrobacter corydidari sp. nov., isolated from the Asian emerald cockroach Corydidarum magnifica.</title>
        <authorList>
            <person name="Guzman J."/>
            <person name="Poehlein A."/>
            <person name="Glaeser S.P."/>
            <person name="Schwengers O."/>
            <person name="Blom J."/>
            <person name="Hollensteiner J."/>
            <person name="Kampfer P."/>
            <person name="Vilcinskas A."/>
        </authorList>
    </citation>
    <scope>NUCLEOTIDE SEQUENCE [LARGE SCALE GENOMIC DNA]</scope>
    <source>
        <strain evidence="2">G163CM</strain>
    </source>
</reference>